<dbReference type="InterPro" id="IPR036116">
    <property type="entry name" value="FN3_sf"/>
</dbReference>
<accession>A0A9D4E945</accession>
<dbReference type="EMBL" id="JAIWYP010000009">
    <property type="protein sequence ID" value="KAH3774599.1"/>
    <property type="molecule type" value="Genomic_DNA"/>
</dbReference>
<dbReference type="SUPFAM" id="SSF49265">
    <property type="entry name" value="Fibronectin type III"/>
    <property type="match status" value="1"/>
</dbReference>
<dbReference type="InterPro" id="IPR013783">
    <property type="entry name" value="Ig-like_fold"/>
</dbReference>
<sequence length="125" mass="13636">MSGPLSGQFSAQSNSSLLQMEWNNFEDPSEITSFSYRIQSNGDIVVEWTDADRKDTFSNEHLELKSGQIYTTEVHAVNGGGFTSSSVNSSLIVASDPPALTGVFYQILNSNSIFAVIKNSQHLVV</sequence>
<protein>
    <recommendedName>
        <fullName evidence="3">Fibronectin type-III domain-containing protein</fullName>
    </recommendedName>
</protein>
<dbReference type="Gene3D" id="2.60.40.10">
    <property type="entry name" value="Immunoglobulins"/>
    <property type="match status" value="1"/>
</dbReference>
<keyword evidence="2" id="KW-1185">Reference proteome</keyword>
<reference evidence="1" key="2">
    <citation type="submission" date="2020-11" db="EMBL/GenBank/DDBJ databases">
        <authorList>
            <person name="McCartney M.A."/>
            <person name="Auch B."/>
            <person name="Kono T."/>
            <person name="Mallez S."/>
            <person name="Becker A."/>
            <person name="Gohl D.M."/>
            <person name="Silverstein K.A.T."/>
            <person name="Koren S."/>
            <person name="Bechman K.B."/>
            <person name="Herman A."/>
            <person name="Abrahante J.E."/>
            <person name="Garbe J."/>
        </authorList>
    </citation>
    <scope>NUCLEOTIDE SEQUENCE</scope>
    <source>
        <strain evidence="1">Duluth1</strain>
        <tissue evidence="1">Whole animal</tissue>
    </source>
</reference>
<reference evidence="1" key="1">
    <citation type="journal article" date="2019" name="bioRxiv">
        <title>The Genome of the Zebra Mussel, Dreissena polymorpha: A Resource for Invasive Species Research.</title>
        <authorList>
            <person name="McCartney M.A."/>
            <person name="Auch B."/>
            <person name="Kono T."/>
            <person name="Mallez S."/>
            <person name="Zhang Y."/>
            <person name="Obille A."/>
            <person name="Becker A."/>
            <person name="Abrahante J.E."/>
            <person name="Garbe J."/>
            <person name="Badalamenti J.P."/>
            <person name="Herman A."/>
            <person name="Mangelson H."/>
            <person name="Liachko I."/>
            <person name="Sullivan S."/>
            <person name="Sone E.D."/>
            <person name="Koren S."/>
            <person name="Silverstein K.A.T."/>
            <person name="Beckman K.B."/>
            <person name="Gohl D.M."/>
        </authorList>
    </citation>
    <scope>NUCLEOTIDE SEQUENCE</scope>
    <source>
        <strain evidence="1">Duluth1</strain>
        <tissue evidence="1">Whole animal</tissue>
    </source>
</reference>
<comment type="caution">
    <text evidence="1">The sequence shown here is derived from an EMBL/GenBank/DDBJ whole genome shotgun (WGS) entry which is preliminary data.</text>
</comment>
<proteinExistence type="predicted"/>
<evidence type="ECO:0000313" key="1">
    <source>
        <dbReference type="EMBL" id="KAH3774599.1"/>
    </source>
</evidence>
<evidence type="ECO:0008006" key="3">
    <source>
        <dbReference type="Google" id="ProtNLM"/>
    </source>
</evidence>
<evidence type="ECO:0000313" key="2">
    <source>
        <dbReference type="Proteomes" id="UP000828390"/>
    </source>
</evidence>
<name>A0A9D4E945_DREPO</name>
<gene>
    <name evidence="1" type="ORF">DPMN_175981</name>
</gene>
<dbReference type="AlphaFoldDB" id="A0A9D4E945"/>
<organism evidence="1 2">
    <name type="scientific">Dreissena polymorpha</name>
    <name type="common">Zebra mussel</name>
    <name type="synonym">Mytilus polymorpha</name>
    <dbReference type="NCBI Taxonomy" id="45954"/>
    <lineage>
        <taxon>Eukaryota</taxon>
        <taxon>Metazoa</taxon>
        <taxon>Spiralia</taxon>
        <taxon>Lophotrochozoa</taxon>
        <taxon>Mollusca</taxon>
        <taxon>Bivalvia</taxon>
        <taxon>Autobranchia</taxon>
        <taxon>Heteroconchia</taxon>
        <taxon>Euheterodonta</taxon>
        <taxon>Imparidentia</taxon>
        <taxon>Neoheterodontei</taxon>
        <taxon>Myida</taxon>
        <taxon>Dreissenoidea</taxon>
        <taxon>Dreissenidae</taxon>
        <taxon>Dreissena</taxon>
    </lineage>
</organism>
<dbReference type="Proteomes" id="UP000828390">
    <property type="component" value="Unassembled WGS sequence"/>
</dbReference>